<dbReference type="SMART" id="SM00574">
    <property type="entry name" value="POX"/>
    <property type="match status" value="1"/>
</dbReference>
<dbReference type="PANTHER" id="PTHR11850">
    <property type="entry name" value="HOMEOBOX PROTEIN TRANSCRIPTION FACTORS"/>
    <property type="match status" value="1"/>
</dbReference>
<evidence type="ECO:0000256" key="6">
    <source>
        <dbReference type="ARBA" id="ARBA00023163"/>
    </source>
</evidence>
<dbReference type="InterPro" id="IPR050224">
    <property type="entry name" value="TALE_homeobox"/>
</dbReference>
<dbReference type="InterPro" id="IPR009057">
    <property type="entry name" value="Homeodomain-like_sf"/>
</dbReference>
<sequence length="532" mass="59777">MTENEALNATMGMGYHNYSVIDGEFSHATSVSLPHSNSHVLNNQNYVMADFPLLLQGQPMNNLPSGYMTLNPIDLVHPDALILSDKPIEMNKITDPSLRSSRPISNMDDDQEQFVGGIVNPLELLEGSSSKNYFSDSLKSAFATSVNCEYDGVLGSINNNWDFDKFLPYSDAAMEISGREEFHPLQLVGNGTPNCWTPSDTANLTLDNSSGSSKSSNELCLSLATFKPSVIHRSIQDNCSEIGYSGVTHSRSDQKHFGSEMSCNSNGSHRPVQHLECLSESRYLRVIQEILAEIASCSVSATCLSERGSALMSSDGDGKCEVQNDLGLQQSEVETKKKQLLALLQMVDEQYTRCLDEIHSVISLFHAVTELDPHIHACFALRTVSSFYKNLRERISNQILAIGGCFNIGGTREEDQDRSFEMSFVQKQWALQQLRRKDHPLWRPQRGLPERSVSVLRTWMFQNFLHPYPKDAEKHLLAVKSGLTKSQVSNWFINARVRLWKPMIDEMYAVMSRRKGRMIDEETDTSHRSQFA</sequence>
<evidence type="ECO:0000256" key="8">
    <source>
        <dbReference type="PROSITE-ProRule" id="PRU00108"/>
    </source>
</evidence>
<dbReference type="PROSITE" id="PS50071">
    <property type="entry name" value="HOMEOBOX_2"/>
    <property type="match status" value="1"/>
</dbReference>
<dbReference type="InterPro" id="IPR001356">
    <property type="entry name" value="HD"/>
</dbReference>
<feature type="domain" description="Homeobox" evidence="9">
    <location>
        <begin position="461"/>
        <end position="502"/>
    </location>
</feature>
<feature type="DNA-binding region" description="Homeobox" evidence="8">
    <location>
        <begin position="463"/>
        <end position="503"/>
    </location>
</feature>
<evidence type="ECO:0000313" key="11">
    <source>
        <dbReference type="Proteomes" id="UP000626092"/>
    </source>
</evidence>
<organism evidence="10 11">
    <name type="scientific">Rhododendron simsii</name>
    <name type="common">Sims's rhododendron</name>
    <dbReference type="NCBI Taxonomy" id="118357"/>
    <lineage>
        <taxon>Eukaryota</taxon>
        <taxon>Viridiplantae</taxon>
        <taxon>Streptophyta</taxon>
        <taxon>Embryophyta</taxon>
        <taxon>Tracheophyta</taxon>
        <taxon>Spermatophyta</taxon>
        <taxon>Magnoliopsida</taxon>
        <taxon>eudicotyledons</taxon>
        <taxon>Gunneridae</taxon>
        <taxon>Pentapetalae</taxon>
        <taxon>asterids</taxon>
        <taxon>Ericales</taxon>
        <taxon>Ericaceae</taxon>
        <taxon>Ericoideae</taxon>
        <taxon>Rhodoreae</taxon>
        <taxon>Rhododendron</taxon>
    </lineage>
</organism>
<dbReference type="InterPro" id="IPR008422">
    <property type="entry name" value="KN_HD"/>
</dbReference>
<protein>
    <recommendedName>
        <fullName evidence="9">Homeobox domain-containing protein</fullName>
    </recommendedName>
</protein>
<dbReference type="CDD" id="cd00086">
    <property type="entry name" value="homeodomain"/>
    <property type="match status" value="1"/>
</dbReference>
<evidence type="ECO:0000256" key="2">
    <source>
        <dbReference type="ARBA" id="ARBA00006454"/>
    </source>
</evidence>
<keyword evidence="11" id="KW-1185">Reference proteome</keyword>
<comment type="subcellular location">
    <subcellularLocation>
        <location evidence="1 8">Nucleus</location>
    </subcellularLocation>
</comment>
<dbReference type="GO" id="GO:0003677">
    <property type="term" value="F:DNA binding"/>
    <property type="evidence" value="ECO:0007669"/>
    <property type="project" value="UniProtKB-UniRule"/>
</dbReference>
<dbReference type="SUPFAM" id="SSF46689">
    <property type="entry name" value="Homeodomain-like"/>
    <property type="match status" value="1"/>
</dbReference>
<dbReference type="EMBL" id="WJXA01000011">
    <property type="protein sequence ID" value="KAF7127293.1"/>
    <property type="molecule type" value="Genomic_DNA"/>
</dbReference>
<accession>A0A834G7I9</accession>
<evidence type="ECO:0000259" key="9">
    <source>
        <dbReference type="PROSITE" id="PS50071"/>
    </source>
</evidence>
<dbReference type="SMART" id="SM00389">
    <property type="entry name" value="HOX"/>
    <property type="match status" value="1"/>
</dbReference>
<keyword evidence="5 8" id="KW-0371">Homeobox</keyword>
<dbReference type="Pfam" id="PF05920">
    <property type="entry name" value="Homeobox_KN"/>
    <property type="match status" value="1"/>
</dbReference>
<name>A0A834G7I9_RHOSS</name>
<dbReference type="AlphaFoldDB" id="A0A834G7I9"/>
<comment type="similarity">
    <text evidence="2">Belongs to the TALE/BELL homeobox family.</text>
</comment>
<reference evidence="10" key="1">
    <citation type="submission" date="2019-11" db="EMBL/GenBank/DDBJ databases">
        <authorList>
            <person name="Liu Y."/>
            <person name="Hou J."/>
            <person name="Li T.-Q."/>
            <person name="Guan C.-H."/>
            <person name="Wu X."/>
            <person name="Wu H.-Z."/>
            <person name="Ling F."/>
            <person name="Zhang R."/>
            <person name="Shi X.-G."/>
            <person name="Ren J.-P."/>
            <person name="Chen E.-F."/>
            <person name="Sun J.-M."/>
        </authorList>
    </citation>
    <scope>NUCLEOTIDE SEQUENCE</scope>
    <source>
        <strain evidence="10">Adult_tree_wgs_1</strain>
        <tissue evidence="10">Leaves</tissue>
    </source>
</reference>
<dbReference type="GO" id="GO:0005634">
    <property type="term" value="C:nucleus"/>
    <property type="evidence" value="ECO:0007669"/>
    <property type="project" value="UniProtKB-SubCell"/>
</dbReference>
<evidence type="ECO:0000256" key="3">
    <source>
        <dbReference type="ARBA" id="ARBA00023015"/>
    </source>
</evidence>
<comment type="caution">
    <text evidence="10">The sequence shown here is derived from an EMBL/GenBank/DDBJ whole genome shotgun (WGS) entry which is preliminary data.</text>
</comment>
<gene>
    <name evidence="10" type="ORF">RHSIM_Rhsim11G0044800</name>
</gene>
<keyword evidence="3" id="KW-0805">Transcription regulation</keyword>
<dbReference type="InterPro" id="IPR006563">
    <property type="entry name" value="POX_dom"/>
</dbReference>
<evidence type="ECO:0000256" key="1">
    <source>
        <dbReference type="ARBA" id="ARBA00004123"/>
    </source>
</evidence>
<keyword evidence="7 8" id="KW-0539">Nucleus</keyword>
<keyword evidence="4 8" id="KW-0238">DNA-binding</keyword>
<proteinExistence type="inferred from homology"/>
<dbReference type="Gene3D" id="1.10.10.60">
    <property type="entry name" value="Homeodomain-like"/>
    <property type="match status" value="1"/>
</dbReference>
<evidence type="ECO:0000256" key="5">
    <source>
        <dbReference type="ARBA" id="ARBA00023155"/>
    </source>
</evidence>
<dbReference type="GO" id="GO:0006355">
    <property type="term" value="P:regulation of DNA-templated transcription"/>
    <property type="evidence" value="ECO:0007669"/>
    <property type="project" value="InterPro"/>
</dbReference>
<dbReference type="Pfam" id="PF07526">
    <property type="entry name" value="POX"/>
    <property type="match status" value="1"/>
</dbReference>
<dbReference type="Proteomes" id="UP000626092">
    <property type="component" value="Unassembled WGS sequence"/>
</dbReference>
<evidence type="ECO:0000256" key="4">
    <source>
        <dbReference type="ARBA" id="ARBA00023125"/>
    </source>
</evidence>
<dbReference type="OrthoDB" id="10056939at2759"/>
<keyword evidence="6" id="KW-0804">Transcription</keyword>
<evidence type="ECO:0000256" key="7">
    <source>
        <dbReference type="ARBA" id="ARBA00023242"/>
    </source>
</evidence>
<evidence type="ECO:0000313" key="10">
    <source>
        <dbReference type="EMBL" id="KAF7127293.1"/>
    </source>
</evidence>